<dbReference type="AlphaFoldDB" id="B8CN29"/>
<accession>B8CN29</accession>
<sequence>MSRKTGIIGLLMHLLVVFDLPSTLGKVWQLDS</sequence>
<evidence type="ECO:0000313" key="1">
    <source>
        <dbReference type="EMBL" id="ACJ28531.1"/>
    </source>
</evidence>
<dbReference type="EMBL" id="CP000472">
    <property type="protein sequence ID" value="ACJ28531.1"/>
    <property type="molecule type" value="Genomic_DNA"/>
</dbReference>
<evidence type="ECO:0000313" key="2">
    <source>
        <dbReference type="Proteomes" id="UP000000753"/>
    </source>
</evidence>
<name>B8CN29_SHEPW</name>
<reference evidence="1 2" key="1">
    <citation type="journal article" date="2008" name="PLoS ONE">
        <title>Environmental adaptation: genomic analysis of the piezotolerant and psychrotolerant deep-sea iron reducing bacterium Shewanella piezotolerans WP3.</title>
        <authorList>
            <person name="Wang F."/>
            <person name="Wang J."/>
            <person name="Jian H."/>
            <person name="Zhang B."/>
            <person name="Li S."/>
            <person name="Wang F."/>
            <person name="Zeng X."/>
            <person name="Gao L."/>
            <person name="Bartlett D.H."/>
            <person name="Yu J."/>
            <person name="Hu S."/>
            <person name="Xiao X."/>
        </authorList>
    </citation>
    <scope>NUCLEOTIDE SEQUENCE [LARGE SCALE GENOMIC DNA]</scope>
    <source>
        <strain evidence="2">WP3 / JCM 13877</strain>
    </source>
</reference>
<keyword evidence="2" id="KW-1185">Reference proteome</keyword>
<organism evidence="1 2">
    <name type="scientific">Shewanella piezotolerans (strain WP3 / JCM 13877)</name>
    <dbReference type="NCBI Taxonomy" id="225849"/>
    <lineage>
        <taxon>Bacteria</taxon>
        <taxon>Pseudomonadati</taxon>
        <taxon>Pseudomonadota</taxon>
        <taxon>Gammaproteobacteria</taxon>
        <taxon>Alteromonadales</taxon>
        <taxon>Shewanellaceae</taxon>
        <taxon>Shewanella</taxon>
    </lineage>
</organism>
<dbReference type="KEGG" id="swp:swp_1763"/>
<dbReference type="Proteomes" id="UP000000753">
    <property type="component" value="Chromosome"/>
</dbReference>
<dbReference type="HOGENOM" id="CLU_3391298_0_0_6"/>
<proteinExistence type="predicted"/>
<gene>
    <name evidence="1" type="ordered locus">swp_1763</name>
</gene>
<protein>
    <submittedName>
        <fullName evidence="1">Uncharacterized protein</fullName>
    </submittedName>
</protein>